<feature type="region of interest" description="Disordered" evidence="1">
    <location>
        <begin position="47"/>
        <end position="103"/>
    </location>
</feature>
<evidence type="ECO:0000256" key="1">
    <source>
        <dbReference type="SAM" id="MobiDB-lite"/>
    </source>
</evidence>
<dbReference type="AlphaFoldDB" id="A0A151X067"/>
<accession>A0A151X067</accession>
<gene>
    <name evidence="2" type="ORF">ALC60_07443</name>
</gene>
<dbReference type="EMBL" id="KQ982629">
    <property type="protein sequence ID" value="KYQ53433.1"/>
    <property type="molecule type" value="Genomic_DNA"/>
</dbReference>
<keyword evidence="3" id="KW-1185">Reference proteome</keyword>
<evidence type="ECO:0000313" key="3">
    <source>
        <dbReference type="Proteomes" id="UP000075809"/>
    </source>
</evidence>
<organism evidence="2 3">
    <name type="scientific">Mycetomoellerius zeteki</name>
    <dbReference type="NCBI Taxonomy" id="64791"/>
    <lineage>
        <taxon>Eukaryota</taxon>
        <taxon>Metazoa</taxon>
        <taxon>Ecdysozoa</taxon>
        <taxon>Arthropoda</taxon>
        <taxon>Hexapoda</taxon>
        <taxon>Insecta</taxon>
        <taxon>Pterygota</taxon>
        <taxon>Neoptera</taxon>
        <taxon>Endopterygota</taxon>
        <taxon>Hymenoptera</taxon>
        <taxon>Apocrita</taxon>
        <taxon>Aculeata</taxon>
        <taxon>Formicoidea</taxon>
        <taxon>Formicidae</taxon>
        <taxon>Myrmicinae</taxon>
        <taxon>Mycetomoellerius</taxon>
    </lineage>
</organism>
<proteinExistence type="predicted"/>
<reference evidence="2 3" key="1">
    <citation type="submission" date="2015-09" db="EMBL/GenBank/DDBJ databases">
        <title>Trachymyrmex zeteki WGS genome.</title>
        <authorList>
            <person name="Nygaard S."/>
            <person name="Hu H."/>
            <person name="Boomsma J."/>
            <person name="Zhang G."/>
        </authorList>
    </citation>
    <scope>NUCLEOTIDE SEQUENCE [LARGE SCALE GENOMIC DNA]</scope>
    <source>
        <strain evidence="2">Tzet28-1</strain>
        <tissue evidence="2">Whole body</tissue>
    </source>
</reference>
<protein>
    <submittedName>
        <fullName evidence="2">Uncharacterized protein</fullName>
    </submittedName>
</protein>
<evidence type="ECO:0000313" key="2">
    <source>
        <dbReference type="EMBL" id="KYQ53433.1"/>
    </source>
</evidence>
<sequence>MRACEREREREREREDGRALQCTVETNAYRWKKERVEKRKRAWNDRLVRRGGEKASGEKERARTREKERTRREGRRTSVNDGEGEGEWPSWVGRRGGKGEREARPIRMQWGSESARRCWWLLVVLRLLGRVSVNGV</sequence>
<dbReference type="Proteomes" id="UP000075809">
    <property type="component" value="Unassembled WGS sequence"/>
</dbReference>
<feature type="compositionally biased region" description="Basic and acidic residues" evidence="1">
    <location>
        <begin position="47"/>
        <end position="78"/>
    </location>
</feature>
<name>A0A151X067_9HYME</name>